<comment type="function">
    <text evidence="14 18">Subunits I and II form the functional core of the enzyme complex. Electrons originating in cytochrome c are transferred via heme a and Cu(A) to the binuclear center formed by heme a3 and Cu(B).</text>
</comment>
<dbReference type="PANTHER" id="PTHR22888">
    <property type="entry name" value="CYTOCHROME C OXIDASE, SUBUNIT II"/>
    <property type="match status" value="1"/>
</dbReference>
<dbReference type="SUPFAM" id="SSF49503">
    <property type="entry name" value="Cupredoxins"/>
    <property type="match status" value="1"/>
</dbReference>
<evidence type="ECO:0000256" key="4">
    <source>
        <dbReference type="ARBA" id="ARBA00022617"/>
    </source>
</evidence>
<dbReference type="Gene3D" id="2.60.40.420">
    <property type="entry name" value="Cupredoxins - blue copper proteins"/>
    <property type="match status" value="1"/>
</dbReference>
<keyword evidence="4 16" id="KW-0349">Heme</keyword>
<dbReference type="Proteomes" id="UP000315636">
    <property type="component" value="Unassembled WGS sequence"/>
</dbReference>
<evidence type="ECO:0000256" key="5">
    <source>
        <dbReference type="ARBA" id="ARBA00022660"/>
    </source>
</evidence>
<dbReference type="PROSITE" id="PS50857">
    <property type="entry name" value="COX2_CUA"/>
    <property type="match status" value="1"/>
</dbReference>
<evidence type="ECO:0000259" key="22">
    <source>
        <dbReference type="PROSITE" id="PS51007"/>
    </source>
</evidence>
<dbReference type="InterPro" id="IPR002429">
    <property type="entry name" value="CcO_II-like_C"/>
</dbReference>
<evidence type="ECO:0000256" key="2">
    <source>
        <dbReference type="ARBA" id="ARBA00007866"/>
    </source>
</evidence>
<organism evidence="23 24">
    <name type="scientific">Melghirimyces algeriensis</name>
    <dbReference type="NCBI Taxonomy" id="910412"/>
    <lineage>
        <taxon>Bacteria</taxon>
        <taxon>Bacillati</taxon>
        <taxon>Bacillota</taxon>
        <taxon>Bacilli</taxon>
        <taxon>Bacillales</taxon>
        <taxon>Thermoactinomycetaceae</taxon>
        <taxon>Melghirimyces</taxon>
    </lineage>
</organism>
<dbReference type="SUPFAM" id="SSF46626">
    <property type="entry name" value="Cytochrome c"/>
    <property type="match status" value="1"/>
</dbReference>
<comment type="catalytic activity">
    <reaction evidence="15 18">
        <text>4 Fe(II)-[cytochrome c] + O2 + 8 H(+)(in) = 4 Fe(III)-[cytochrome c] + 2 H2O + 4 H(+)(out)</text>
        <dbReference type="Rhea" id="RHEA:11436"/>
        <dbReference type="Rhea" id="RHEA-COMP:10350"/>
        <dbReference type="Rhea" id="RHEA-COMP:14399"/>
        <dbReference type="ChEBI" id="CHEBI:15377"/>
        <dbReference type="ChEBI" id="CHEBI:15378"/>
        <dbReference type="ChEBI" id="CHEBI:15379"/>
        <dbReference type="ChEBI" id="CHEBI:29033"/>
        <dbReference type="ChEBI" id="CHEBI:29034"/>
        <dbReference type="EC" id="7.1.1.9"/>
    </reaction>
</comment>
<evidence type="ECO:0000256" key="8">
    <source>
        <dbReference type="ARBA" id="ARBA00022967"/>
    </source>
</evidence>
<evidence type="ECO:0000256" key="19">
    <source>
        <dbReference type="SAM" id="Phobius"/>
    </source>
</evidence>
<evidence type="ECO:0000256" key="11">
    <source>
        <dbReference type="ARBA" id="ARBA00023004"/>
    </source>
</evidence>
<dbReference type="InterPro" id="IPR001505">
    <property type="entry name" value="Copper_CuA"/>
</dbReference>
<dbReference type="RefSeq" id="WP_142505838.1">
    <property type="nucleotide sequence ID" value="NZ_FXTI01000007.1"/>
</dbReference>
<dbReference type="Gene3D" id="1.10.287.90">
    <property type="match status" value="1"/>
</dbReference>
<keyword evidence="5 17" id="KW-0679">Respiratory chain</keyword>
<proteinExistence type="inferred from homology"/>
<keyword evidence="8" id="KW-1278">Translocase</keyword>
<comment type="similarity">
    <text evidence="2 17">Belongs to the cytochrome c oxidase subunit 2 family.</text>
</comment>
<dbReference type="GO" id="GO:0020037">
    <property type="term" value="F:heme binding"/>
    <property type="evidence" value="ECO:0007669"/>
    <property type="project" value="InterPro"/>
</dbReference>
<dbReference type="Pfam" id="PF00116">
    <property type="entry name" value="COX2"/>
    <property type="match status" value="1"/>
</dbReference>
<evidence type="ECO:0000256" key="1">
    <source>
        <dbReference type="ARBA" id="ARBA00004141"/>
    </source>
</evidence>
<dbReference type="InterPro" id="IPR011759">
    <property type="entry name" value="Cyt_c_oxidase_su2_TM_dom"/>
</dbReference>
<evidence type="ECO:0000256" key="7">
    <source>
        <dbReference type="ARBA" id="ARBA00022723"/>
    </source>
</evidence>
<evidence type="ECO:0000256" key="9">
    <source>
        <dbReference type="ARBA" id="ARBA00022982"/>
    </source>
</evidence>
<dbReference type="OrthoDB" id="9781261at2"/>
<dbReference type="InterPro" id="IPR014222">
    <property type="entry name" value="Cyt_c_oxidase_su2"/>
</dbReference>
<protein>
    <recommendedName>
        <fullName evidence="18">Cytochrome c oxidase subunit 2</fullName>
        <ecNumber evidence="18">7.1.1.9</ecNumber>
    </recommendedName>
</protein>
<sequence length="340" mass="38314">MKRYLPAKWVVACLLMIFIWVTGCAKHNMSVLDPQGPVGKVQLNLLYLSTGIMTFVVIVVAVIYIYVVVRYRERPGDEEKDPPEQVAGSKKLEILWTSVPILLLIVLAIPTISTTFTLNKKPDPDHSIRINVIGYQYWWGFEYPDYKVTTSNEVHIPTGKKVEFILKAHDVIHSFWVPSLGGKEDLTPGRTTRLVLQADKPGIYEGKCTELCGASHALMRFRVVAHQPEDFEDWIASQVTPDSTPKNKQAEQGRRLFAQNCIGCHAIRGAGYKVLGRTAPELTAFSERTRIAGVLDNNRANLKSWLKNPQGIKPGNRMPAFDHLTDQQVEAMVEYLETLK</sequence>
<feature type="domain" description="Cytochrome c" evidence="22">
    <location>
        <begin position="248"/>
        <end position="340"/>
    </location>
</feature>
<evidence type="ECO:0000256" key="6">
    <source>
        <dbReference type="ARBA" id="ARBA00022692"/>
    </source>
</evidence>
<accession>A0A521DVS7</accession>
<evidence type="ECO:0000259" key="20">
    <source>
        <dbReference type="PROSITE" id="PS50857"/>
    </source>
</evidence>
<dbReference type="InterPro" id="IPR045187">
    <property type="entry name" value="CcO_II"/>
</dbReference>
<evidence type="ECO:0000256" key="17">
    <source>
        <dbReference type="RuleBase" id="RU000456"/>
    </source>
</evidence>
<dbReference type="PROSITE" id="PS51007">
    <property type="entry name" value="CYTC"/>
    <property type="match status" value="1"/>
</dbReference>
<reference evidence="23 24" key="1">
    <citation type="submission" date="2017-05" db="EMBL/GenBank/DDBJ databases">
        <authorList>
            <person name="Varghese N."/>
            <person name="Submissions S."/>
        </authorList>
    </citation>
    <scope>NUCLEOTIDE SEQUENCE [LARGE SCALE GENOMIC DNA]</scope>
    <source>
        <strain evidence="23 24">DSM 45474</strain>
    </source>
</reference>
<evidence type="ECO:0000256" key="16">
    <source>
        <dbReference type="PROSITE-ProRule" id="PRU00433"/>
    </source>
</evidence>
<evidence type="ECO:0000259" key="21">
    <source>
        <dbReference type="PROSITE" id="PS50999"/>
    </source>
</evidence>
<dbReference type="GO" id="GO:0005886">
    <property type="term" value="C:plasma membrane"/>
    <property type="evidence" value="ECO:0007669"/>
    <property type="project" value="UniProtKB-SubCell"/>
</dbReference>
<comment type="subcellular location">
    <subcellularLocation>
        <location evidence="17">Cell membrane</location>
        <topology evidence="17">Multi-pass membrane protein</topology>
    </subcellularLocation>
    <subcellularLocation>
        <location evidence="1">Membrane</location>
        <topology evidence="1">Multi-pass membrane protein</topology>
    </subcellularLocation>
</comment>
<dbReference type="PROSITE" id="PS50999">
    <property type="entry name" value="COX2_TM"/>
    <property type="match status" value="1"/>
</dbReference>
<dbReference type="PROSITE" id="PS51257">
    <property type="entry name" value="PROKAR_LIPOPROTEIN"/>
    <property type="match status" value="1"/>
</dbReference>
<dbReference type="GO" id="GO:0016491">
    <property type="term" value="F:oxidoreductase activity"/>
    <property type="evidence" value="ECO:0007669"/>
    <property type="project" value="InterPro"/>
</dbReference>
<dbReference type="InterPro" id="IPR036257">
    <property type="entry name" value="Cyt_c_oxidase_su2_TM_sf"/>
</dbReference>
<feature type="transmembrane region" description="Helical" evidence="19">
    <location>
        <begin position="45"/>
        <end position="71"/>
    </location>
</feature>
<keyword evidence="13 19" id="KW-0472">Membrane</keyword>
<evidence type="ECO:0000256" key="12">
    <source>
        <dbReference type="ARBA" id="ARBA00023008"/>
    </source>
</evidence>
<gene>
    <name evidence="23" type="ORF">SAMN06264849_10728</name>
</gene>
<keyword evidence="7 16" id="KW-0479">Metal-binding</keyword>
<feature type="domain" description="Cytochrome oxidase subunit II transmembrane region profile" evidence="21">
    <location>
        <begin position="23"/>
        <end position="122"/>
    </location>
</feature>
<feature type="domain" description="Cytochrome oxidase subunit II copper A binding" evidence="20">
    <location>
        <begin position="125"/>
        <end position="237"/>
    </location>
</feature>
<evidence type="ECO:0000313" key="24">
    <source>
        <dbReference type="Proteomes" id="UP000315636"/>
    </source>
</evidence>
<dbReference type="CDD" id="cd04213">
    <property type="entry name" value="CuRO_CcO_Caa3_II"/>
    <property type="match status" value="1"/>
</dbReference>
<feature type="transmembrane region" description="Helical" evidence="19">
    <location>
        <begin position="92"/>
        <end position="112"/>
    </location>
</feature>
<dbReference type="GO" id="GO:0004129">
    <property type="term" value="F:cytochrome-c oxidase activity"/>
    <property type="evidence" value="ECO:0007669"/>
    <property type="project" value="UniProtKB-EC"/>
</dbReference>
<keyword evidence="9 17" id="KW-0249">Electron transport</keyword>
<dbReference type="PANTHER" id="PTHR22888:SF10">
    <property type="entry name" value="CYTOCHROME C OXIDASE SUBUNIT 2"/>
    <property type="match status" value="1"/>
</dbReference>
<dbReference type="InterPro" id="IPR036909">
    <property type="entry name" value="Cyt_c-like_dom_sf"/>
</dbReference>
<keyword evidence="24" id="KW-1185">Reference proteome</keyword>
<dbReference type="EC" id="7.1.1.9" evidence="18"/>
<dbReference type="InterPro" id="IPR034236">
    <property type="entry name" value="CuRO_CcO_Caa3_II"/>
</dbReference>
<dbReference type="EMBL" id="FXTI01000007">
    <property type="protein sequence ID" value="SMO75813.1"/>
    <property type="molecule type" value="Genomic_DNA"/>
</dbReference>
<dbReference type="SUPFAM" id="SSF81464">
    <property type="entry name" value="Cytochrome c oxidase subunit II-like, transmembrane region"/>
    <property type="match status" value="1"/>
</dbReference>
<dbReference type="Pfam" id="PF02790">
    <property type="entry name" value="COX2_TM"/>
    <property type="match status" value="1"/>
</dbReference>
<evidence type="ECO:0000256" key="10">
    <source>
        <dbReference type="ARBA" id="ARBA00022989"/>
    </source>
</evidence>
<evidence type="ECO:0000256" key="3">
    <source>
        <dbReference type="ARBA" id="ARBA00022448"/>
    </source>
</evidence>
<comment type="cofactor">
    <cofactor evidence="18">
        <name>Cu cation</name>
        <dbReference type="ChEBI" id="CHEBI:23378"/>
    </cofactor>
    <text evidence="18">Binds a copper A center.</text>
</comment>
<dbReference type="InterPro" id="IPR008972">
    <property type="entry name" value="Cupredoxin"/>
</dbReference>
<dbReference type="Pfam" id="PF00034">
    <property type="entry name" value="Cytochrom_C"/>
    <property type="match status" value="1"/>
</dbReference>
<keyword evidence="12 18" id="KW-0186">Copper</keyword>
<dbReference type="AlphaFoldDB" id="A0A521DVS7"/>
<evidence type="ECO:0000256" key="14">
    <source>
        <dbReference type="ARBA" id="ARBA00024688"/>
    </source>
</evidence>
<keyword evidence="11 16" id="KW-0408">Iron</keyword>
<evidence type="ECO:0000256" key="15">
    <source>
        <dbReference type="ARBA" id="ARBA00047816"/>
    </source>
</evidence>
<dbReference type="NCBIfam" id="TIGR02866">
    <property type="entry name" value="CoxB"/>
    <property type="match status" value="1"/>
</dbReference>
<keyword evidence="3 17" id="KW-0813">Transport</keyword>
<dbReference type="InterPro" id="IPR009056">
    <property type="entry name" value="Cyt_c-like_dom"/>
</dbReference>
<keyword evidence="6 17" id="KW-0812">Transmembrane</keyword>
<dbReference type="GO" id="GO:0042773">
    <property type="term" value="P:ATP synthesis coupled electron transport"/>
    <property type="evidence" value="ECO:0007669"/>
    <property type="project" value="TreeGrafter"/>
</dbReference>
<evidence type="ECO:0000313" key="23">
    <source>
        <dbReference type="EMBL" id="SMO75813.1"/>
    </source>
</evidence>
<dbReference type="GO" id="GO:0005507">
    <property type="term" value="F:copper ion binding"/>
    <property type="evidence" value="ECO:0007669"/>
    <property type="project" value="InterPro"/>
</dbReference>
<dbReference type="PROSITE" id="PS00078">
    <property type="entry name" value="COX2"/>
    <property type="match status" value="1"/>
</dbReference>
<evidence type="ECO:0000256" key="18">
    <source>
        <dbReference type="RuleBase" id="RU004024"/>
    </source>
</evidence>
<name>A0A521DVS7_9BACL</name>
<evidence type="ECO:0000256" key="13">
    <source>
        <dbReference type="ARBA" id="ARBA00023136"/>
    </source>
</evidence>
<keyword evidence="10 19" id="KW-1133">Transmembrane helix</keyword>